<keyword evidence="3" id="KW-1185">Reference proteome</keyword>
<comment type="caution">
    <text evidence="2">The sequence shown here is derived from an EMBL/GenBank/DDBJ whole genome shotgun (WGS) entry which is preliminary data.</text>
</comment>
<reference evidence="2 3" key="1">
    <citation type="submission" date="2019-05" db="EMBL/GenBank/DDBJ databases">
        <title>Another draft genome of Portunus trituberculatus and its Hox gene families provides insights of decapod evolution.</title>
        <authorList>
            <person name="Jeong J.-H."/>
            <person name="Song I."/>
            <person name="Kim S."/>
            <person name="Choi T."/>
            <person name="Kim D."/>
            <person name="Ryu S."/>
            <person name="Kim W."/>
        </authorList>
    </citation>
    <scope>NUCLEOTIDE SEQUENCE [LARGE SCALE GENOMIC DNA]</scope>
    <source>
        <tissue evidence="2">Muscle</tissue>
    </source>
</reference>
<organism evidence="2 3">
    <name type="scientific">Portunus trituberculatus</name>
    <name type="common">Swimming crab</name>
    <name type="synonym">Neptunus trituberculatus</name>
    <dbReference type="NCBI Taxonomy" id="210409"/>
    <lineage>
        <taxon>Eukaryota</taxon>
        <taxon>Metazoa</taxon>
        <taxon>Ecdysozoa</taxon>
        <taxon>Arthropoda</taxon>
        <taxon>Crustacea</taxon>
        <taxon>Multicrustacea</taxon>
        <taxon>Malacostraca</taxon>
        <taxon>Eumalacostraca</taxon>
        <taxon>Eucarida</taxon>
        <taxon>Decapoda</taxon>
        <taxon>Pleocyemata</taxon>
        <taxon>Brachyura</taxon>
        <taxon>Eubrachyura</taxon>
        <taxon>Portunoidea</taxon>
        <taxon>Portunidae</taxon>
        <taxon>Portuninae</taxon>
        <taxon>Portunus</taxon>
    </lineage>
</organism>
<feature type="compositionally biased region" description="Basic and acidic residues" evidence="1">
    <location>
        <begin position="23"/>
        <end position="48"/>
    </location>
</feature>
<evidence type="ECO:0000313" key="3">
    <source>
        <dbReference type="Proteomes" id="UP000324222"/>
    </source>
</evidence>
<dbReference type="AlphaFoldDB" id="A0A5B7GWB1"/>
<sequence>MASTSGNSRKPLSGTPSLGELISDSKRDDSDYDHDSSWNHDFSYSDKDEGHFGAILVNYRQIEEIPSVLTAGILHMRHKKTGSWSQDSLTMSEEPPAVIWHP</sequence>
<dbReference type="EMBL" id="VSRR010022295">
    <property type="protein sequence ID" value="MPC64601.1"/>
    <property type="molecule type" value="Genomic_DNA"/>
</dbReference>
<accession>A0A5B7GWB1</accession>
<protein>
    <submittedName>
        <fullName evidence="2">Uncharacterized protein</fullName>
    </submittedName>
</protein>
<feature type="compositionally biased region" description="Polar residues" evidence="1">
    <location>
        <begin position="1"/>
        <end position="16"/>
    </location>
</feature>
<evidence type="ECO:0000313" key="2">
    <source>
        <dbReference type="EMBL" id="MPC64601.1"/>
    </source>
</evidence>
<name>A0A5B7GWB1_PORTR</name>
<gene>
    <name evidence="2" type="ORF">E2C01_058718</name>
</gene>
<feature type="region of interest" description="Disordered" evidence="1">
    <location>
        <begin position="1"/>
        <end position="48"/>
    </location>
</feature>
<dbReference type="Proteomes" id="UP000324222">
    <property type="component" value="Unassembled WGS sequence"/>
</dbReference>
<evidence type="ECO:0000256" key="1">
    <source>
        <dbReference type="SAM" id="MobiDB-lite"/>
    </source>
</evidence>
<proteinExistence type="predicted"/>